<proteinExistence type="predicted"/>
<evidence type="ECO:0000313" key="3">
    <source>
        <dbReference type="Proteomes" id="UP000800093"/>
    </source>
</evidence>
<feature type="region of interest" description="Disordered" evidence="1">
    <location>
        <begin position="57"/>
        <end position="219"/>
    </location>
</feature>
<reference evidence="3" key="1">
    <citation type="journal article" date="2020" name="Stud. Mycol.">
        <title>101 Dothideomycetes genomes: A test case for predicting lifestyles and emergence of pathogens.</title>
        <authorList>
            <person name="Haridas S."/>
            <person name="Albert R."/>
            <person name="Binder M."/>
            <person name="Bloem J."/>
            <person name="LaButti K."/>
            <person name="Salamov A."/>
            <person name="Andreopoulos B."/>
            <person name="Baker S."/>
            <person name="Barry K."/>
            <person name="Bills G."/>
            <person name="Bluhm B."/>
            <person name="Cannon C."/>
            <person name="Castanera R."/>
            <person name="Culley D."/>
            <person name="Daum C."/>
            <person name="Ezra D."/>
            <person name="Gonzalez J."/>
            <person name="Henrissat B."/>
            <person name="Kuo A."/>
            <person name="Liang C."/>
            <person name="Lipzen A."/>
            <person name="Lutzoni F."/>
            <person name="Magnuson J."/>
            <person name="Mondo S."/>
            <person name="Nolan M."/>
            <person name="Ohm R."/>
            <person name="Pangilinan J."/>
            <person name="Park H.-J."/>
            <person name="Ramirez L."/>
            <person name="Alfaro M."/>
            <person name="Sun H."/>
            <person name="Tritt A."/>
            <person name="Yoshinaga Y."/>
            <person name="Zwiers L.-H."/>
            <person name="Turgeon B."/>
            <person name="Goodwin S."/>
            <person name="Spatafora J."/>
            <person name="Crous P."/>
            <person name="Grigoriev I."/>
        </authorList>
    </citation>
    <scope>NUCLEOTIDE SEQUENCE [LARGE SCALE GENOMIC DNA]</scope>
    <source>
        <strain evidence="3">CBS 304.66</strain>
    </source>
</reference>
<gene>
    <name evidence="2" type="ORF">CC78DRAFT_531591</name>
</gene>
<feature type="compositionally biased region" description="Pro residues" evidence="1">
    <location>
        <begin position="95"/>
        <end position="105"/>
    </location>
</feature>
<sequence>MPTILSPVQRLLNLLLPFTDPSTPLIQDLLHTLIICSTLYFGPQLVELYKSRQNRSGFPDPVPYDEEPAADPTNDLPIDENFVLQPDTDDEVEPPPHAPTPPPGQGPAAWPADAQIPFPEHEQGEPANIGDRPHPTPANRVVGAKKAKSLARKDQRRAYHEFHRQQAEMRRAEEAKDAPAREAALEAERKRRAEVEKEIQERERAERERKKEEERREHVEERERRERVIRIMKEELEAKGAVDLVDLAWHEGKDALWIERLTRASGLLAQSAKAEPGAHIMITAGGWLVRIDAQLMREAYTEAVSLGNKNEGKVSFAEFGDILESAVRARAQC</sequence>
<dbReference type="EMBL" id="ML986598">
    <property type="protein sequence ID" value="KAF2266479.1"/>
    <property type="molecule type" value="Genomic_DNA"/>
</dbReference>
<keyword evidence="3" id="KW-1185">Reference proteome</keyword>
<comment type="caution">
    <text evidence="2">The sequence shown here is derived from an EMBL/GenBank/DDBJ whole genome shotgun (WGS) entry which is preliminary data.</text>
</comment>
<dbReference type="AlphaFoldDB" id="A0A9P4KHV2"/>
<accession>A0A9P4KHV2</accession>
<dbReference type="Proteomes" id="UP000800093">
    <property type="component" value="Unassembled WGS sequence"/>
</dbReference>
<name>A0A9P4KHV2_9PLEO</name>
<feature type="compositionally biased region" description="Basic and acidic residues" evidence="1">
    <location>
        <begin position="151"/>
        <end position="219"/>
    </location>
</feature>
<evidence type="ECO:0000256" key="1">
    <source>
        <dbReference type="SAM" id="MobiDB-lite"/>
    </source>
</evidence>
<organism evidence="2 3">
    <name type="scientific">Lojkania enalia</name>
    <dbReference type="NCBI Taxonomy" id="147567"/>
    <lineage>
        <taxon>Eukaryota</taxon>
        <taxon>Fungi</taxon>
        <taxon>Dikarya</taxon>
        <taxon>Ascomycota</taxon>
        <taxon>Pezizomycotina</taxon>
        <taxon>Dothideomycetes</taxon>
        <taxon>Pleosporomycetidae</taxon>
        <taxon>Pleosporales</taxon>
        <taxon>Pleosporales incertae sedis</taxon>
        <taxon>Lojkania</taxon>
    </lineage>
</organism>
<dbReference type="OrthoDB" id="5397628at2759"/>
<protein>
    <submittedName>
        <fullName evidence="2">Uncharacterized protein</fullName>
    </submittedName>
</protein>
<evidence type="ECO:0000313" key="2">
    <source>
        <dbReference type="EMBL" id="KAF2266479.1"/>
    </source>
</evidence>